<evidence type="ECO:0000256" key="11">
    <source>
        <dbReference type="SAM" id="MobiDB-lite"/>
    </source>
</evidence>
<dbReference type="Pfam" id="PF05168">
    <property type="entry name" value="HEPN"/>
    <property type="match status" value="1"/>
</dbReference>
<evidence type="ECO:0000256" key="3">
    <source>
        <dbReference type="ARBA" id="ARBA00022737"/>
    </source>
</evidence>
<dbReference type="Proteomes" id="UP000050525">
    <property type="component" value="Unassembled WGS sequence"/>
</dbReference>
<keyword evidence="2" id="KW-0507">mRNA processing</keyword>
<dbReference type="InterPro" id="IPR012677">
    <property type="entry name" value="Nucleotide-bd_a/b_plait_sf"/>
</dbReference>
<dbReference type="FunFam" id="3.30.70.330:FF:000097">
    <property type="entry name" value="U2 snRNP auxiliary factor large subunit"/>
    <property type="match status" value="1"/>
</dbReference>
<keyword evidence="6" id="KW-0539">Nucleus</keyword>
<feature type="region of interest" description="Disordered" evidence="11">
    <location>
        <begin position="1"/>
        <end position="90"/>
    </location>
</feature>
<dbReference type="InterPro" id="IPR035979">
    <property type="entry name" value="RBD_domain_sf"/>
</dbReference>
<evidence type="ECO:0000313" key="14">
    <source>
        <dbReference type="EMBL" id="KYO23499.1"/>
    </source>
</evidence>
<reference evidence="14 15" key="1">
    <citation type="journal article" date="2012" name="Genome Biol.">
        <title>Sequencing three crocodilian genomes to illuminate the evolution of archosaurs and amniotes.</title>
        <authorList>
            <person name="St John J.A."/>
            <person name="Braun E.L."/>
            <person name="Isberg S.R."/>
            <person name="Miles L.G."/>
            <person name="Chong A.Y."/>
            <person name="Gongora J."/>
            <person name="Dalzell P."/>
            <person name="Moran C."/>
            <person name="Bed'hom B."/>
            <person name="Abzhanov A."/>
            <person name="Burgess S.C."/>
            <person name="Cooksey A.M."/>
            <person name="Castoe T.A."/>
            <person name="Crawford N.G."/>
            <person name="Densmore L.D."/>
            <person name="Drew J.C."/>
            <person name="Edwards S.V."/>
            <person name="Faircloth B.C."/>
            <person name="Fujita M.K."/>
            <person name="Greenwold M.J."/>
            <person name="Hoffmann F.G."/>
            <person name="Howard J.M."/>
            <person name="Iguchi T."/>
            <person name="Janes D.E."/>
            <person name="Khan S.Y."/>
            <person name="Kohno S."/>
            <person name="de Koning A.J."/>
            <person name="Lance S.L."/>
            <person name="McCarthy F.M."/>
            <person name="McCormack J.E."/>
            <person name="Merchant M.E."/>
            <person name="Peterson D.G."/>
            <person name="Pollock D.D."/>
            <person name="Pourmand N."/>
            <person name="Raney B.J."/>
            <person name="Roessler K.A."/>
            <person name="Sanford J.R."/>
            <person name="Sawyer R.H."/>
            <person name="Schmidt C.J."/>
            <person name="Triplett E.W."/>
            <person name="Tuberville T.D."/>
            <person name="Venegas-Anaya M."/>
            <person name="Howard J.T."/>
            <person name="Jarvis E.D."/>
            <person name="Guillette L.J.Jr."/>
            <person name="Glenn T.C."/>
            <person name="Green R.E."/>
            <person name="Ray D.A."/>
        </authorList>
    </citation>
    <scope>NUCLEOTIDE SEQUENCE [LARGE SCALE GENOMIC DNA]</scope>
    <source>
        <strain evidence="14">KSC_2009_1</strain>
    </source>
</reference>
<dbReference type="STRING" id="8496.A0A151MG62"/>
<keyword evidence="3" id="KW-0677">Repeat</keyword>
<evidence type="ECO:0000256" key="7">
    <source>
        <dbReference type="ARBA" id="ARBA00030821"/>
    </source>
</evidence>
<feature type="compositionally biased region" description="Basic and acidic residues" evidence="11">
    <location>
        <begin position="47"/>
        <end position="56"/>
    </location>
</feature>
<protein>
    <recommendedName>
        <fullName evidence="8">Splicing factor U2AF 65 kDa subunit</fullName>
    </recommendedName>
    <alternativeName>
        <fullName evidence="9">U2 auxiliary factor 65 kDa subunit</fullName>
    </alternativeName>
    <alternativeName>
        <fullName evidence="7">U2 snRNP auxiliary factor large subunit</fullName>
    </alternativeName>
</protein>
<comment type="subcellular location">
    <subcellularLocation>
        <location evidence="1">Nucleus</location>
    </subcellularLocation>
</comment>
<dbReference type="PANTHER" id="PTHR46919">
    <property type="entry name" value="ZINC FINGER, C3HC4 TYPE (RING FINGER) FAMILY PROTEIN"/>
    <property type="match status" value="1"/>
</dbReference>
<dbReference type="InterPro" id="IPR007842">
    <property type="entry name" value="HEPN_dom"/>
</dbReference>
<feature type="domain" description="RRM" evidence="12">
    <location>
        <begin position="376"/>
        <end position="457"/>
    </location>
</feature>
<dbReference type="CDD" id="cd12231">
    <property type="entry name" value="RRM2_U2AF65"/>
    <property type="match status" value="1"/>
</dbReference>
<dbReference type="SMART" id="SM00748">
    <property type="entry name" value="HEPN"/>
    <property type="match status" value="1"/>
</dbReference>
<dbReference type="GO" id="GO:0006397">
    <property type="term" value="P:mRNA processing"/>
    <property type="evidence" value="ECO:0007669"/>
    <property type="project" value="UniProtKB-KW"/>
</dbReference>
<evidence type="ECO:0000313" key="15">
    <source>
        <dbReference type="Proteomes" id="UP000050525"/>
    </source>
</evidence>
<dbReference type="InterPro" id="IPR000504">
    <property type="entry name" value="RRM_dom"/>
</dbReference>
<dbReference type="Gene3D" id="3.30.70.330">
    <property type="match status" value="3"/>
</dbReference>
<feature type="region of interest" description="Disordered" evidence="11">
    <location>
        <begin position="4485"/>
        <end position="4506"/>
    </location>
</feature>
<evidence type="ECO:0000256" key="6">
    <source>
        <dbReference type="ARBA" id="ARBA00023242"/>
    </source>
</evidence>
<dbReference type="Pfam" id="PF00076">
    <property type="entry name" value="RRM_1"/>
    <property type="match status" value="3"/>
</dbReference>
<dbReference type="InterPro" id="IPR058210">
    <property type="entry name" value="SACS/Nov_dom"/>
</dbReference>
<keyword evidence="15" id="KW-1185">Reference proteome</keyword>
<evidence type="ECO:0000259" key="12">
    <source>
        <dbReference type="PROSITE" id="PS50102"/>
    </source>
</evidence>
<dbReference type="SUPFAM" id="SSF81593">
    <property type="entry name" value="Nucleotidyltransferase substrate binding subunit/domain"/>
    <property type="match status" value="1"/>
</dbReference>
<dbReference type="PROSITE" id="PS50102">
    <property type="entry name" value="RRM"/>
    <property type="match status" value="3"/>
</dbReference>
<feature type="compositionally biased region" description="Basic and acidic residues" evidence="11">
    <location>
        <begin position="7"/>
        <end position="22"/>
    </location>
</feature>
<evidence type="ECO:0000259" key="13">
    <source>
        <dbReference type="PROSITE" id="PS50910"/>
    </source>
</evidence>
<keyword evidence="5" id="KW-0508">mRNA splicing</keyword>
<dbReference type="Pfam" id="PF25794">
    <property type="entry name" value="SACS"/>
    <property type="match status" value="3"/>
</dbReference>
<dbReference type="CDD" id="cd12230">
    <property type="entry name" value="RRM1_U2AF65"/>
    <property type="match status" value="1"/>
</dbReference>
<dbReference type="SUPFAM" id="SSF54928">
    <property type="entry name" value="RNA-binding domain, RBD"/>
    <property type="match status" value="2"/>
</dbReference>
<evidence type="ECO:0000256" key="9">
    <source>
        <dbReference type="ARBA" id="ARBA00080865"/>
    </source>
</evidence>
<dbReference type="PANTHER" id="PTHR46919:SF2">
    <property type="entry name" value="SACSIN"/>
    <property type="match status" value="1"/>
</dbReference>
<feature type="compositionally biased region" description="Basic residues" evidence="11">
    <location>
        <begin position="74"/>
        <end position="84"/>
    </location>
</feature>
<evidence type="ECO:0000256" key="5">
    <source>
        <dbReference type="ARBA" id="ARBA00023187"/>
    </source>
</evidence>
<dbReference type="EMBL" id="AKHW03006198">
    <property type="protein sequence ID" value="KYO23499.1"/>
    <property type="molecule type" value="Genomic_DNA"/>
</dbReference>
<organism evidence="14 15">
    <name type="scientific">Alligator mississippiensis</name>
    <name type="common">American alligator</name>
    <dbReference type="NCBI Taxonomy" id="8496"/>
    <lineage>
        <taxon>Eukaryota</taxon>
        <taxon>Metazoa</taxon>
        <taxon>Chordata</taxon>
        <taxon>Craniata</taxon>
        <taxon>Vertebrata</taxon>
        <taxon>Euteleostomi</taxon>
        <taxon>Archelosauria</taxon>
        <taxon>Archosauria</taxon>
        <taxon>Crocodylia</taxon>
        <taxon>Alligatoridae</taxon>
        <taxon>Alligatorinae</taxon>
        <taxon>Alligator</taxon>
    </lineage>
</organism>
<accession>A0A151MG62</accession>
<sequence length="4684" mass="527043">MSDFDEFERQLNENKQERDKENRHRKRSHSRSRSRDRKRRSRSRDRRNRDQRSVSRDRRRRRSPLSLSGPLSRSPRHEKKKKIRKYWDVPPPGFEHITPMQYKAMQAAGQIPATALLPTMTPDGLAVTPTPVPVVGSQMTRQARRLYVGNIPFGITEEAMMDFFNAQMRLGGLTQAPGNPVLAVQINQDKNFAFLEFRSVDETTQAMAFDGIIFQGQSLKIRRPHDYQPLPGMSENPSVYVPGVVSTVVPDSAHKLFIGGLPNYLNDDQVKELLTSFGPLKAFNLVKDSATGLSKGYAFCEYVDINVTDQAIAGLNGMQLGDKKLLVQRASVGAKNATLSTINQTPVTLQVPGLMSSQVQMGGHPTEVLCLMNMVLPEELLDDEEYEEIVEDVRDECSKYGVVKSIEIPRPVDGVEVPGCGKIFVEFTSVFDCQKAMQGLTGRKFANRVVVTKYCDPDSYHRRDFWHRRGFRQRSPPFLKYLQSILRKYPDGGQILKELVQNADDAHASKVVFLYDEHSYGTCTLATEGLKLAQGPALLAYNDGVFSEEDWDGIQNTGDSHKLRDPSTVGRFGLGFNSVYHITDLPAVLSGSLMGMLDPQQAVLEDGGMLLGLEDAVELADQFQPFWKALEVLGHGEEAAPPAKYFPGTLFRFPLRCETSAISDNLYSSERIRQLFQAFLADAPICLLFLRHVRCVALKIVASDGTVVELLEAVAAPHPLNGPSNNQDTAAAAKLVSVACRMAVSLHGTATGKEPGQDWLVVSVATKAGSFPELEELAGQLGSAAEMALAYPLRDACIGRLCCFLPLPATEENVTRLPLHVNAPFHLTDDRRHVKWAEEDQERDGSARWNQMLAEEVLPLAYRHAVASVAHFSVDPYGIWPDPKLSQHQQRYQSLVTRICRELTAMEVLVSADSSSLRRLQAADAIFLPEQEATGPLGEALERVLLQACEPLARIPPHVRRALVVGAEDSSVVREATRAYVRGVLKHVGTPLSPTDKRLLLEYVASDKQYQELEGLPLLPCADGGFVQFGDDGNLVYADSQAFPRTLLPGLAQSFLPQDLTATLMQHLHWIAEKKLFRNLVLLDPRLVVQSLKESLPAHWYNQDGSSCVTWHPDRSPRQPPRQWLQAFWGFLEHHVPFLTQLEGHPLIPLSPVGQGDCIRLARLTPKSTLLFQSRDEHSLPVEVVKVLGRLGCTVIPSWDLAFCHRQLTTYILVPTPGNVLRAFANLGVDSVVDSMALLSSDQVCTLRLFLSQAPASSLSHQEAEVLGSLPIFKKMRSLQSPHPADLVPARNYPALERNTMPMVPKGLVLPKPVLYCQDEADRRLLLQTRGGLLGAAELALQAVQAIEAGAYARWAKDARQLLLWVLRNGDLLWRQSPKLRVLCQNLAFLNCGGSLARASDLFDPTNKTFLSLLPPKRFPPAAFQERAVLNSLRALGLRVNETGIDPSDMLEAAQAVSTLQRAGELESARKKSQALIQLCNQAPVLDRFSWKELQQLQNLAWVLATDPTQPQVTTVFFPPKKLRSAVYVHLVGLAMALTDAFGLQAEERLGLSRLPPSDKVKENLMCMVRAFQPRDTQTVVSKLHGIYQHMQQYLDDFWVAPVGATVWNGVGFSLPEDVVLSFPEGLDLSHLIQRVPQDFLPYRRLFLAWGVPEAVAETDVSQALCQLAEEIDARLKGSGTGAELRLVIALLDWLKSRGYHGNGELMVPVQGPQGDGFTLRPASSALYCDIDWASLGNLGGEEADLAIVHEAVSPTTATFLGVELLSTRVLQPELFEAWGPSEPITLRIRNILREYSEEADLFKELLQNAEDAGARACRFLLDLRQPRNGGSTARLLDPGMAACHGPALWAYNNALFTKEDLVNITRVGSASKERQEGKIGKFGLGFNTVYHVTDVPSILSGSVLLIFDPNVTHLRKHIPNPACPGIRLDLHQRPVVLSTFAEQFQPYWGVFGCQVQEPFDFPGTLFRLPFRTEEEARESRICQEAFRMDQVEQLQCSFQDSCHLLLLFLRRVQEVSLGRLLNGAPSPEAAQPLALLQKEEIQNFCAKEVSGSCIMGPASIEKLMVRWELDCTDSHYLVHTCVGTGESLAMFQQGASDGIQPSPPAAGVALPLTPCSAGKWAPDLTNFEGRVFCFLPLPIVSGLPLHIHGTFAVQSNRKGLWDTTAKGEWNHVLLRDAVLAAWFHALAFLREMDQEGVLKGYEYHTFWPDTSKARYPFTKTATTFYRTMADGMSKEDLVLFSNGQRWCTLKSACFLDTAIVCHKQMGQMAARVFARFLPKPFLAVPLPDWVRAGFQASGHKDAILANTYDWRRFYQEIVFANLARLETFERNDLVLHALDMSDPALDQLLVSIPCIPTSPQGQLELVGKLVHPTGRTAPLYDPEDGHFPMGPSFLMQDRLSRLECLGMARDSVPMEELIGRAHTVQALWQQDCQLACQRSCLILELLQSLLKETSNNTTQVIFRTIPFLPATLPSAHRDLRPPADLFLHKHRNLVGLIQPILAKEDLGEDLKLSLDVQSFLGLSRKPTSGMVLQQLRELCQGSNAMPRSEVQMIAQQCYAYLDKLVGKQPGVEQEVAQEGRAFPFIFVGEQFVPAKVVAHMLPFDASPYLHKLPQEYKEFKVLWECIGLQENFSLEDYILVLQELAKKKSGEPLSEEEKKLVLRVVNSGLMETVPEGQAVNTYQAQGIFFPDQSGVLRPLSKLRFDDTPWLPREKGTLLCHVSIARDVAMRCGIPTTKHRALERGKIMGLELTPWVSEFGAREDLKTRLQNILWEYSSTHDVLKELLQNADDAGASQIHFVWDRRHHPTERIFSKDWAQLQGPALCVYNDKLLQQEDVEGIQCLGCGGKGGRQDMTGKYGLGFNTVYHLTDCPAFLTGDSALGVFDPNLFYLPTATEQFPGAMFSINSDFKKTFPHVYDTFLPSFFDLSQGVLFRLPLRTAEGAVRSQICQQAVRERDIQDMLEELKKEADSLVLFLSHLRTVIFSEIPEDGEFPRELLRVETEMRDEYMAQRQDFQEQLSQMATQRCQHGEAKPLMVAYNMKVRNNGSTPCTHWVVVRQVGVQDAAEESPDIARLPHGAVAACLDVALQGSAFCTLPLPVKTGLPVHINGNFAVDSARRDLHKANNRSPGEAWNDFLLRCVLTPLYCELLEQLRQTLGQEPLYFSTLLACSRKLKSSYLAYFPTVTECVPPYWQQLVRHVYHRIEEKCLPLLPVYQRETASLLKMDQICIKWTTLGQGDLTQKPYFLLKEMTQKMDCILQSLGMRLVPAFQGLWQIHDEFARAGVKVLALEPSSLCHFLKALPLSLPCPLSETVLKDKFRCSVLLDFCMEPVELNTPDKDLEGLPLLVTQDGMLRQLCSQEPVFYSKAYRLFPQQCHHFFDCSMTFRIPCLKDQGFLQDFTLQEAAQFVQEVVGRPGWESQLQENQTWLQEVWSLFDNLVYQENRVKEEAMKKAFENLMSLLKDLAVLPVCHTQSKTKHLVPLSDLPSILYPSRDEMFKLLSKLGFANMDIHLLPRSITVFCIQPRTLQPDDLPALLGHLATRADLRWNQLNSCETNSLLQFFLRDMEKVVCNQALLAKFRSLPLFQTHLGNRVALTPYCNVYVLDTKIAKSSETFKELYQVDEQTVWLQNNEINQCLSQSLKLPVLNDLRHFIQHLLPCLPSFSERQLQDILKLLFEIQKSFNWEEHQDEREIIFTAFQPIRFIRDRDGVLRQASYFYDQDSKLFKDLGLEAKFVPKVFFKVMGVSKPKVHNFLLAVGMKKELSKEDFLKLARQIEQKAVLDGAMAGSLPAERKALLCHLLSWKSDSLQDSFLQQVSTIRFLISQEVPACLSSFHPPFAPPTQPVALKGAVLHSNGISSKDTITLAWTAVVILSLSPVEEKSKVVLERLGVLFKLPTMLVATNLANVCRAQCKTEEDRKMRTEALTCMYAFLQDDLDNFDAACLAGVPSILVKGEAVAEPSQVVISLRDEQELCPYLFTTSPQLGFYTKLLQKLGVELEPSLHHYIRTLSQIYRETKDKERLQPNLTKTVLRATQHLFQLLHISQKQADFSGVEELHLPCTDGKLYPSNTLVYNNCTSCHFRKVLEQTFHFLVDLSKCHLPAQEYQHGKLVQLLPQALRPKMLSEITKQRLEENLLRLCHYGDHCEHQRHFQRLLVSQHFQEGLMSLLRWQSEEEVGKEARQDWLGAFSGEQLEVVCCKEIWTVLVHQAKLVEGSQHQRVVFVSRDAEGQRHIHLQHWEKATDRQVVEVTNTLATEVNSMLGEMLLPNSMNILREMLACKNPSEVAELLEDKGVPLQPIPCPSAYALPPPGEEIPEEWHDCLDMSILNTFSPHDYVGYLYPAVPGERYLYAVVLELLKGGQVPTYCIDLGAGRHEEVTANDLYQFKRSQPKPWCPSTAVVPVLDPEGQSKEREKWYQKSLAEIKKEVDACLVNLWALPDAERHKAIRRLYLRYHPDMNVEREELANEACKYLQDQIQQLEENGNLQPASGTSPSPHGSRGSHAFWGTWDKQAHRHRQSRQQFTEQARGNFHYDFWSHQQTKVSRSTQAGEAMRWFRQAESDLRAACHDVGQHATEWVFYKVHRAVEKALAAATFSHGEPFEPGHMLDTLAQKVAAYAPQLEGVLGLVDKLGDYGVDSNTTQYPSYHHPPTIPNEAFPAAKEQEVLRLAQSLLDAVQVYMTRP</sequence>
<comment type="caution">
    <text evidence="14">The sequence shown here is derived from an EMBL/GenBank/DDBJ whole genome shotgun (WGS) entry which is preliminary data.</text>
</comment>
<proteinExistence type="predicted"/>
<dbReference type="GO" id="GO:0003723">
    <property type="term" value="F:RNA binding"/>
    <property type="evidence" value="ECO:0007669"/>
    <property type="project" value="UniProtKB-UniRule"/>
</dbReference>
<evidence type="ECO:0000256" key="2">
    <source>
        <dbReference type="ARBA" id="ARBA00022664"/>
    </source>
</evidence>
<dbReference type="CDD" id="cd12232">
    <property type="entry name" value="RRM3_U2AF65"/>
    <property type="match status" value="1"/>
</dbReference>
<dbReference type="SMART" id="SM00360">
    <property type="entry name" value="RRM"/>
    <property type="match status" value="3"/>
</dbReference>
<evidence type="ECO:0000256" key="10">
    <source>
        <dbReference type="PROSITE-ProRule" id="PRU00176"/>
    </source>
</evidence>
<feature type="compositionally biased region" description="Polar residues" evidence="11">
    <location>
        <begin position="4485"/>
        <end position="4497"/>
    </location>
</feature>
<evidence type="ECO:0000256" key="4">
    <source>
        <dbReference type="ARBA" id="ARBA00022884"/>
    </source>
</evidence>
<dbReference type="eggNOG" id="ENOG502QQPY">
    <property type="taxonomic scope" value="Eukaryota"/>
</dbReference>
<dbReference type="NCBIfam" id="TIGR01642">
    <property type="entry name" value="U2AF_lg"/>
    <property type="match status" value="1"/>
</dbReference>
<name>A0A151MG62_ALLMI</name>
<dbReference type="PROSITE" id="PS50910">
    <property type="entry name" value="HEPN"/>
    <property type="match status" value="1"/>
</dbReference>
<dbReference type="Gene3D" id="1.10.287.110">
    <property type="entry name" value="DnaJ domain"/>
    <property type="match status" value="1"/>
</dbReference>
<evidence type="ECO:0000256" key="1">
    <source>
        <dbReference type="ARBA" id="ARBA00004123"/>
    </source>
</evidence>
<feature type="domain" description="HEPN" evidence="13">
    <location>
        <begin position="4557"/>
        <end position="4673"/>
    </location>
</feature>
<evidence type="ECO:0000256" key="8">
    <source>
        <dbReference type="ARBA" id="ARBA00067256"/>
    </source>
</evidence>
<feature type="compositionally biased region" description="Low complexity" evidence="11">
    <location>
        <begin position="64"/>
        <end position="73"/>
    </location>
</feature>
<dbReference type="NCBIfam" id="NF047352">
    <property type="entry name" value="P_loop_sacsin"/>
    <property type="match status" value="3"/>
</dbReference>
<feature type="domain" description="RRM" evidence="12">
    <location>
        <begin position="254"/>
        <end position="332"/>
    </location>
</feature>
<gene>
    <name evidence="14" type="primary">U2AF2</name>
    <name evidence="14" type="ORF">Y1Q_0010071</name>
</gene>
<dbReference type="GO" id="GO:0005634">
    <property type="term" value="C:nucleus"/>
    <property type="evidence" value="ECO:0007669"/>
    <property type="project" value="UniProtKB-SubCell"/>
</dbReference>
<feature type="domain" description="RRM" evidence="12">
    <location>
        <begin position="144"/>
        <end position="226"/>
    </location>
</feature>
<dbReference type="InterPro" id="IPR036890">
    <property type="entry name" value="HATPase_C_sf"/>
</dbReference>
<dbReference type="GO" id="GO:0008380">
    <property type="term" value="P:RNA splicing"/>
    <property type="evidence" value="ECO:0007669"/>
    <property type="project" value="UniProtKB-KW"/>
</dbReference>
<dbReference type="InterPro" id="IPR006529">
    <property type="entry name" value="U2AF_lg"/>
</dbReference>
<dbReference type="Gene3D" id="1.20.120.330">
    <property type="entry name" value="Nucleotidyltransferases domain 2"/>
    <property type="match status" value="1"/>
</dbReference>
<dbReference type="InterPro" id="IPR036869">
    <property type="entry name" value="J_dom_sf"/>
</dbReference>
<dbReference type="SUPFAM" id="SSF55874">
    <property type="entry name" value="ATPase domain of HSP90 chaperone/DNA topoisomerase II/histidine kinase"/>
    <property type="match status" value="3"/>
</dbReference>
<keyword evidence="4 10" id="KW-0694">RNA-binding</keyword>
<dbReference type="FunFam" id="3.30.70.330:FF:000074">
    <property type="entry name" value="U2 snRNP auxiliary factor large subunit"/>
    <property type="match status" value="1"/>
</dbReference>
<feature type="compositionally biased region" description="Basic residues" evidence="11">
    <location>
        <begin position="23"/>
        <end position="46"/>
    </location>
</feature>